<reference evidence="1 2" key="1">
    <citation type="submission" date="2016-11" db="EMBL/GenBank/DDBJ databases">
        <authorList>
            <person name="Jaros S."/>
            <person name="Januszkiewicz K."/>
            <person name="Wedrychowicz H."/>
        </authorList>
    </citation>
    <scope>NUCLEOTIDE SEQUENCE [LARGE SCALE GENOMIC DNA]</scope>
    <source>
        <strain evidence="1 2">DSM 28715</strain>
    </source>
</reference>
<dbReference type="Proteomes" id="UP000184074">
    <property type="component" value="Unassembled WGS sequence"/>
</dbReference>
<protein>
    <submittedName>
        <fullName evidence="1">Uncharacterized protein</fullName>
    </submittedName>
</protein>
<sequence>MQKLTLFFVAIAATMMFALWQRNFVGAFEAQFDERPTLAPQNDGTVLSQAVAAVLEPDFFDKPASHSALTMSLVQSDPANQDLDQAGQIRAAFALGNELGHDGVMERYLSTTKFANGCEGLENARNGLQFAADVPVAIQDLALAAMLDNSGSTQKNATQIRNSVVDLAKNLSSESRISSEIMVEIEALSASTFAISGGCSS</sequence>
<name>A0A1M5LRE5_9RHOB</name>
<dbReference type="STRING" id="1508389.SAMN05444003_0435"/>
<gene>
    <name evidence="1" type="ORF">SAMN05444003_0435</name>
</gene>
<dbReference type="EMBL" id="FQXB01000001">
    <property type="protein sequence ID" value="SHG67581.1"/>
    <property type="molecule type" value="Genomic_DNA"/>
</dbReference>
<accession>A0A1M5LRE5</accession>
<dbReference type="AlphaFoldDB" id="A0A1M5LRE5"/>
<dbReference type="RefSeq" id="WP_072898928.1">
    <property type="nucleotide sequence ID" value="NZ_FQXB01000001.1"/>
</dbReference>
<keyword evidence="2" id="KW-1185">Reference proteome</keyword>
<evidence type="ECO:0000313" key="2">
    <source>
        <dbReference type="Proteomes" id="UP000184074"/>
    </source>
</evidence>
<organism evidence="1 2">
    <name type="scientific">Cognatiyoonia sediminum</name>
    <dbReference type="NCBI Taxonomy" id="1508389"/>
    <lineage>
        <taxon>Bacteria</taxon>
        <taxon>Pseudomonadati</taxon>
        <taxon>Pseudomonadota</taxon>
        <taxon>Alphaproteobacteria</taxon>
        <taxon>Rhodobacterales</taxon>
        <taxon>Paracoccaceae</taxon>
        <taxon>Cognatiyoonia</taxon>
    </lineage>
</organism>
<proteinExistence type="predicted"/>
<evidence type="ECO:0000313" key="1">
    <source>
        <dbReference type="EMBL" id="SHG67581.1"/>
    </source>
</evidence>